<feature type="region of interest" description="Disordered" evidence="1">
    <location>
        <begin position="453"/>
        <end position="489"/>
    </location>
</feature>
<dbReference type="GeneID" id="110978704"/>
<keyword evidence="3" id="KW-0732">Signal</keyword>
<dbReference type="Pfam" id="PF00047">
    <property type="entry name" value="ig"/>
    <property type="match status" value="1"/>
</dbReference>
<dbReference type="InterPro" id="IPR036179">
    <property type="entry name" value="Ig-like_dom_sf"/>
</dbReference>
<dbReference type="InterPro" id="IPR013783">
    <property type="entry name" value="Ig-like_fold"/>
</dbReference>
<dbReference type="PANTHER" id="PTHR45889">
    <property type="entry name" value="IG-LIKE DOMAIN-CONTAINING PROTEIN"/>
    <property type="match status" value="1"/>
</dbReference>
<keyword evidence="2" id="KW-1133">Transmembrane helix</keyword>
<organism evidence="5 6">
    <name type="scientific">Acanthaster planci</name>
    <name type="common">Crown-of-thorns starfish</name>
    <dbReference type="NCBI Taxonomy" id="133434"/>
    <lineage>
        <taxon>Eukaryota</taxon>
        <taxon>Metazoa</taxon>
        <taxon>Echinodermata</taxon>
        <taxon>Eleutherozoa</taxon>
        <taxon>Asterozoa</taxon>
        <taxon>Asteroidea</taxon>
        <taxon>Valvatacea</taxon>
        <taxon>Valvatida</taxon>
        <taxon>Acanthasteridae</taxon>
        <taxon>Acanthaster</taxon>
    </lineage>
</organism>
<dbReference type="OMA" id="AYEPANG"/>
<evidence type="ECO:0000313" key="6">
    <source>
        <dbReference type="RefSeq" id="XP_022089599.1"/>
    </source>
</evidence>
<proteinExistence type="predicted"/>
<feature type="compositionally biased region" description="Polar residues" evidence="1">
    <location>
        <begin position="342"/>
        <end position="351"/>
    </location>
</feature>
<feature type="domain" description="Ig-like" evidence="4">
    <location>
        <begin position="224"/>
        <end position="318"/>
    </location>
</feature>
<dbReference type="PROSITE" id="PS50835">
    <property type="entry name" value="IG_LIKE"/>
    <property type="match status" value="2"/>
</dbReference>
<sequence length="489" mass="52688">MAPALGTLHLQLLIGFLCTAHCQSQVIVTVTINGQTGVVDGFEGDSIELLCQVQNLTGQAVVWSKGSTQITPQPGKYSLTSNETEGRFTLTIVNLTRTNDRGTFNCEVGGIGSSIVGSVGVRVNYFPDAGNPMCFGPTVIEEGTPAVFRCESLPGEPLIEGEWLRDDGRVVEADNIKTGLPINNMISFEYTIMPSPLDIGINVTCKISSVLSFPGRTSSCTIGPLVVKFSPRDVSITNTTYSQDNVTYDAITCSAIAFPPNISYSWSFNTPLDQSQQTLTDDNQTLVILNITSCETKIIATCLATNDVGSGMVNFTLCKPPSPTTLDVTTTNEMITETTVAPSTLPRGTTTDMREVSSEPASEISTSVLTTTAFVNTTEREPSGLTPALYAVIICGAIIILTLVTGVACYIVKRRNNTDDRETEKELVERNVRALSITHKDEDNEDLAEVGMTIATFKQEGPESPDEQKYETVEPPQATTTPDAYPEDN</sequence>
<dbReference type="InterPro" id="IPR013151">
    <property type="entry name" value="Immunoglobulin_dom"/>
</dbReference>
<evidence type="ECO:0000259" key="4">
    <source>
        <dbReference type="PROSITE" id="PS50835"/>
    </source>
</evidence>
<feature type="region of interest" description="Disordered" evidence="1">
    <location>
        <begin position="342"/>
        <end position="362"/>
    </location>
</feature>
<dbReference type="Proteomes" id="UP000694845">
    <property type="component" value="Unplaced"/>
</dbReference>
<keyword evidence="2" id="KW-0472">Membrane</keyword>
<dbReference type="OrthoDB" id="6335524at2759"/>
<name>A0A8B7Y8P4_ACAPL</name>
<feature type="domain" description="Ig-like" evidence="4">
    <location>
        <begin position="43"/>
        <end position="108"/>
    </location>
</feature>
<evidence type="ECO:0000313" key="5">
    <source>
        <dbReference type="Proteomes" id="UP000694845"/>
    </source>
</evidence>
<feature type="signal peptide" evidence="3">
    <location>
        <begin position="1"/>
        <end position="24"/>
    </location>
</feature>
<dbReference type="InterPro" id="IPR007110">
    <property type="entry name" value="Ig-like_dom"/>
</dbReference>
<evidence type="ECO:0000256" key="2">
    <source>
        <dbReference type="SAM" id="Phobius"/>
    </source>
</evidence>
<dbReference type="AlphaFoldDB" id="A0A8B7Y8P4"/>
<dbReference type="RefSeq" id="XP_022089599.1">
    <property type="nucleotide sequence ID" value="XM_022233907.1"/>
</dbReference>
<dbReference type="PANTHER" id="PTHR45889:SF8">
    <property type="entry name" value="IG-LIKE DOMAIN-CONTAINING PROTEIN"/>
    <property type="match status" value="1"/>
</dbReference>
<dbReference type="SUPFAM" id="SSF48726">
    <property type="entry name" value="Immunoglobulin"/>
    <property type="match status" value="2"/>
</dbReference>
<evidence type="ECO:0000256" key="1">
    <source>
        <dbReference type="SAM" id="MobiDB-lite"/>
    </source>
</evidence>
<dbReference type="InterPro" id="IPR003599">
    <property type="entry name" value="Ig_sub"/>
</dbReference>
<keyword evidence="2" id="KW-0812">Transmembrane</keyword>
<feature type="transmembrane region" description="Helical" evidence="2">
    <location>
        <begin position="388"/>
        <end position="412"/>
    </location>
</feature>
<dbReference type="Gene3D" id="2.60.40.10">
    <property type="entry name" value="Immunoglobulins"/>
    <property type="match status" value="2"/>
</dbReference>
<keyword evidence="5" id="KW-1185">Reference proteome</keyword>
<dbReference type="SMART" id="SM00409">
    <property type="entry name" value="IG"/>
    <property type="match status" value="1"/>
</dbReference>
<accession>A0A8B7Y8P4</accession>
<protein>
    <submittedName>
        <fullName evidence="6">Uncharacterized protein LOC110978704 isoform X2</fullName>
    </submittedName>
</protein>
<gene>
    <name evidence="6" type="primary">LOC110978704</name>
</gene>
<dbReference type="InterPro" id="IPR003598">
    <property type="entry name" value="Ig_sub2"/>
</dbReference>
<reference evidence="6" key="1">
    <citation type="submission" date="2025-08" db="UniProtKB">
        <authorList>
            <consortium name="RefSeq"/>
        </authorList>
    </citation>
    <scope>IDENTIFICATION</scope>
</reference>
<feature type="chain" id="PRO_5034911021" evidence="3">
    <location>
        <begin position="25"/>
        <end position="489"/>
    </location>
</feature>
<dbReference type="SMART" id="SM00408">
    <property type="entry name" value="IGc2"/>
    <property type="match status" value="1"/>
</dbReference>
<evidence type="ECO:0000256" key="3">
    <source>
        <dbReference type="SAM" id="SignalP"/>
    </source>
</evidence>